<dbReference type="AlphaFoldDB" id="A0A2R7Y4A2"/>
<evidence type="ECO:0000256" key="2">
    <source>
        <dbReference type="ARBA" id="ARBA00022448"/>
    </source>
</evidence>
<dbReference type="SUPFAM" id="SSF56762">
    <property type="entry name" value="HydB/Nqo4-like"/>
    <property type="match status" value="1"/>
</dbReference>
<dbReference type="PROSITE" id="PS00535">
    <property type="entry name" value="COMPLEX1_49K"/>
    <property type="match status" value="1"/>
</dbReference>
<keyword evidence="3 5" id="KW-1278">Translocase</keyword>
<evidence type="ECO:0000256" key="4">
    <source>
        <dbReference type="ARBA" id="ARBA00023027"/>
    </source>
</evidence>
<evidence type="ECO:0000259" key="6">
    <source>
        <dbReference type="Pfam" id="PF00346"/>
    </source>
</evidence>
<comment type="similarity">
    <text evidence="1 5">Belongs to the complex I 49 kDa subunit family.</text>
</comment>
<gene>
    <name evidence="7" type="ORF">B7O98_05810</name>
</gene>
<dbReference type="Gene3D" id="1.10.645.10">
    <property type="entry name" value="Cytochrome-c3 Hydrogenase, chain B"/>
    <property type="match status" value="1"/>
</dbReference>
<dbReference type="InterPro" id="IPR014029">
    <property type="entry name" value="NADH_UbQ_OxRdtase_49kDa_CS"/>
</dbReference>
<dbReference type="GO" id="GO:0016651">
    <property type="term" value="F:oxidoreductase activity, acting on NAD(P)H"/>
    <property type="evidence" value="ECO:0007669"/>
    <property type="project" value="InterPro"/>
</dbReference>
<evidence type="ECO:0000313" key="7">
    <source>
        <dbReference type="EMBL" id="PUA32187.1"/>
    </source>
</evidence>
<feature type="domain" description="NADH-quinone oxidoreductase subunit D" evidence="6">
    <location>
        <begin position="120"/>
        <end position="278"/>
    </location>
</feature>
<proteinExistence type="inferred from homology"/>
<organism evidence="7 8">
    <name type="scientific">Zestosphaera tikiterensis</name>
    <dbReference type="NCBI Taxonomy" id="1973259"/>
    <lineage>
        <taxon>Archaea</taxon>
        <taxon>Thermoproteota</taxon>
        <taxon>Thermoprotei</taxon>
        <taxon>Desulfurococcales</taxon>
        <taxon>Desulfurococcaceae</taxon>
        <taxon>Zestosphaera</taxon>
    </lineage>
</organism>
<evidence type="ECO:0000256" key="1">
    <source>
        <dbReference type="ARBA" id="ARBA00005769"/>
    </source>
</evidence>
<dbReference type="GO" id="GO:0048038">
    <property type="term" value="F:quinone binding"/>
    <property type="evidence" value="ECO:0007669"/>
    <property type="project" value="InterPro"/>
</dbReference>
<comment type="caution">
    <text evidence="7">The sequence shown here is derived from an EMBL/GenBank/DDBJ whole genome shotgun (WGS) entry which is preliminary data.</text>
</comment>
<dbReference type="InterPro" id="IPR029014">
    <property type="entry name" value="NiFe-Hase_large"/>
</dbReference>
<dbReference type="GO" id="GO:0051287">
    <property type="term" value="F:NAD binding"/>
    <property type="evidence" value="ECO:0007669"/>
    <property type="project" value="InterPro"/>
</dbReference>
<dbReference type="PANTHER" id="PTHR11993">
    <property type="entry name" value="NADH-UBIQUINONE OXIDOREDUCTASE 49 KDA SUBUNIT"/>
    <property type="match status" value="1"/>
</dbReference>
<reference evidence="7 8" key="1">
    <citation type="journal article" date="2018" name="Syst. Appl. Microbiol.">
        <title>A new symbiotic nanoarchaeote (Candidatus Nanoclepta minutus) and its host (Zestosphaera tikiterensis gen. nov., sp. nov.) from a New Zealand hot spring.</title>
        <authorList>
            <person name="St John E."/>
            <person name="Liu Y."/>
            <person name="Podar M."/>
            <person name="Stott M.B."/>
            <person name="Meneghin J."/>
            <person name="Chen Z."/>
            <person name="Lagutin K."/>
            <person name="Mitchell K."/>
            <person name="Reysenbach A.L."/>
        </authorList>
    </citation>
    <scope>NUCLEOTIDE SEQUENCE [LARGE SCALE GENOMIC DNA]</scope>
    <source>
        <strain evidence="7">NZ3</strain>
    </source>
</reference>
<dbReference type="Pfam" id="PF00346">
    <property type="entry name" value="Complex1_49kDa"/>
    <property type="match status" value="2"/>
</dbReference>
<feature type="domain" description="NADH-quinone oxidoreductase subunit D" evidence="6">
    <location>
        <begin position="291"/>
        <end position="366"/>
    </location>
</feature>
<dbReference type="PANTHER" id="PTHR11993:SF10">
    <property type="entry name" value="NADH DEHYDROGENASE [UBIQUINONE] IRON-SULFUR PROTEIN 2, MITOCHONDRIAL"/>
    <property type="match status" value="1"/>
</dbReference>
<name>A0A2R7Y4A2_9CREN</name>
<dbReference type="Proteomes" id="UP000244093">
    <property type="component" value="Unassembled WGS sequence"/>
</dbReference>
<accession>A0A2R7Y4A2</accession>
<protein>
    <submittedName>
        <fullName evidence="7">NADH-quinone oxidoreductase subunit D</fullName>
    </submittedName>
</protein>
<sequence>MNEEIELFFGPQHPGAPGNVGFKLKLKGERVLDVELIPGFLHRGFEKMMENRWWEVNVVLSSRYCVEDPDNMELGYVLAVDDLYGVEVPEKANHVRTVVAEMSRIQSHLFWIMFMGAGLGARYIPSWAMAAREEILKWYDYLTGHRIYHHYMVPGGIRWNVPQDFNERTLHTLNTVSKIVRDIEEAFITNKIVRERTEGVGVVKGSIAVELGVSGPTLRAAGIPYDIRKADPYASYGKVSFEVPVGSRGDSYDRIKIRVKEIYESIKIIEQLLPKINYEDKAYRLQLPTIPPNGEGLGRVEAARGEHLVHVVNLRSRYPYRVRIRPPSMPLLTTVLKYIVSNEEVTIADFPVIVKSLDPCAPDIDR</sequence>
<keyword evidence="2 5" id="KW-0813">Transport</keyword>
<evidence type="ECO:0000313" key="8">
    <source>
        <dbReference type="Proteomes" id="UP000244093"/>
    </source>
</evidence>
<keyword evidence="4 5" id="KW-0520">NAD</keyword>
<dbReference type="InterPro" id="IPR022885">
    <property type="entry name" value="NDH1_su_D/H"/>
</dbReference>
<evidence type="ECO:0000256" key="3">
    <source>
        <dbReference type="ARBA" id="ARBA00022967"/>
    </source>
</evidence>
<dbReference type="InterPro" id="IPR001135">
    <property type="entry name" value="NADH_Q_OxRdtase_suD"/>
</dbReference>
<dbReference type="EMBL" id="NBVN01000004">
    <property type="protein sequence ID" value="PUA32187.1"/>
    <property type="molecule type" value="Genomic_DNA"/>
</dbReference>
<evidence type="ECO:0000256" key="5">
    <source>
        <dbReference type="RuleBase" id="RU003685"/>
    </source>
</evidence>